<evidence type="ECO:0000256" key="2">
    <source>
        <dbReference type="ARBA" id="ARBA00022491"/>
    </source>
</evidence>
<evidence type="ECO:0000256" key="8">
    <source>
        <dbReference type="ARBA" id="ARBA00023125"/>
    </source>
</evidence>
<keyword evidence="6 12" id="KW-0068">Autocatalytic cleavage</keyword>
<evidence type="ECO:0000256" key="9">
    <source>
        <dbReference type="ARBA" id="ARBA00023163"/>
    </source>
</evidence>
<evidence type="ECO:0000256" key="7">
    <source>
        <dbReference type="ARBA" id="ARBA00023015"/>
    </source>
</evidence>
<evidence type="ECO:0000256" key="12">
    <source>
        <dbReference type="RuleBase" id="RU003991"/>
    </source>
</evidence>
<dbReference type="InterPro" id="IPR036388">
    <property type="entry name" value="WH-like_DNA-bd_sf"/>
</dbReference>
<feature type="domain" description="Peptidase S24/S26A/S26B/S26C" evidence="13">
    <location>
        <begin position="116"/>
        <end position="209"/>
    </location>
</feature>
<dbReference type="InterPro" id="IPR036286">
    <property type="entry name" value="LexA/Signal_pep-like_sf"/>
</dbReference>
<dbReference type="GO" id="GO:0006281">
    <property type="term" value="P:DNA repair"/>
    <property type="evidence" value="ECO:0007669"/>
    <property type="project" value="UniProtKB-KW"/>
</dbReference>
<evidence type="ECO:0000256" key="1">
    <source>
        <dbReference type="ARBA" id="ARBA00007484"/>
    </source>
</evidence>
<keyword evidence="9" id="KW-0804">Transcription</keyword>
<keyword evidence="11" id="KW-0742">SOS response</keyword>
<dbReference type="GO" id="GO:0003677">
    <property type="term" value="F:DNA binding"/>
    <property type="evidence" value="ECO:0007669"/>
    <property type="project" value="UniProtKB-KW"/>
</dbReference>
<keyword evidence="4" id="KW-0227">DNA damage</keyword>
<keyword evidence="7" id="KW-0805">Transcription regulation</keyword>
<dbReference type="Proteomes" id="UP000229247">
    <property type="component" value="Unassembled WGS sequence"/>
</dbReference>
<evidence type="ECO:0000256" key="5">
    <source>
        <dbReference type="ARBA" id="ARBA00022801"/>
    </source>
</evidence>
<proteinExistence type="inferred from homology"/>
<sequence>MRENVTEKQKNILEAIYNSMNSFGMPPTLAELRQYIGVQSNQVILDILEVLEKKGLIKREAGKIKRKTRKITILPLGFQILEKEQKIPLLGVSSASPFIESLDTSINWFSLPSTSLENKKVMQSKEEFFAIQVQGDSMINVGINDGDRLLVKKTNEFRSGDIVVARCDDGTTVKRFIAESDGRAYLRPENPAYDNMPIYEEMIFEGKVILNLSQIK</sequence>
<dbReference type="GO" id="GO:0004252">
    <property type="term" value="F:serine-type endopeptidase activity"/>
    <property type="evidence" value="ECO:0007669"/>
    <property type="project" value="InterPro"/>
</dbReference>
<keyword evidence="10" id="KW-0234">DNA repair</keyword>
<dbReference type="SUPFAM" id="SSF51306">
    <property type="entry name" value="LexA/Signal peptidase"/>
    <property type="match status" value="1"/>
</dbReference>
<evidence type="ECO:0000313" key="16">
    <source>
        <dbReference type="Proteomes" id="UP000229247"/>
    </source>
</evidence>
<dbReference type="AlphaFoldDB" id="A0A2M7D665"/>
<dbReference type="SUPFAM" id="SSF46785">
    <property type="entry name" value="Winged helix' DNA-binding domain"/>
    <property type="match status" value="1"/>
</dbReference>
<keyword evidence="3" id="KW-0235">DNA replication</keyword>
<reference evidence="16" key="1">
    <citation type="submission" date="2017-09" db="EMBL/GenBank/DDBJ databases">
        <title>Depth-based differentiation of microbial function through sediment-hosted aquifers and enrichment of novel symbionts in the deep terrestrial subsurface.</title>
        <authorList>
            <person name="Probst A.J."/>
            <person name="Ladd B."/>
            <person name="Jarett J.K."/>
            <person name="Geller-Mcgrath D.E."/>
            <person name="Sieber C.M.K."/>
            <person name="Emerson J.B."/>
            <person name="Anantharaman K."/>
            <person name="Thomas B.C."/>
            <person name="Malmstrom R."/>
            <person name="Stieglmeier M."/>
            <person name="Klingl A."/>
            <person name="Woyke T."/>
            <person name="Ryan C.M."/>
            <person name="Banfield J.F."/>
        </authorList>
    </citation>
    <scope>NUCLEOTIDE SEQUENCE [LARGE SCALE GENOMIC DNA]</scope>
</reference>
<dbReference type="Gene3D" id="2.10.109.10">
    <property type="entry name" value="Umud Fragment, subunit A"/>
    <property type="match status" value="1"/>
</dbReference>
<dbReference type="EMBL" id="PEUE01000040">
    <property type="protein sequence ID" value="PIV38506.1"/>
    <property type="molecule type" value="Genomic_DNA"/>
</dbReference>
<dbReference type="GO" id="GO:0045892">
    <property type="term" value="P:negative regulation of DNA-templated transcription"/>
    <property type="evidence" value="ECO:0007669"/>
    <property type="project" value="InterPro"/>
</dbReference>
<organism evidence="15 16">
    <name type="scientific">Candidatus Portnoybacteria bacterium CG02_land_8_20_14_3_00_45_8</name>
    <dbReference type="NCBI Taxonomy" id="1974807"/>
    <lineage>
        <taxon>Bacteria</taxon>
        <taxon>Candidatus Portnoyibacteriota</taxon>
    </lineage>
</organism>
<dbReference type="GO" id="GO:0006260">
    <property type="term" value="P:DNA replication"/>
    <property type="evidence" value="ECO:0007669"/>
    <property type="project" value="UniProtKB-KW"/>
</dbReference>
<dbReference type="Pfam" id="PF01726">
    <property type="entry name" value="LexA_DNA_bind"/>
    <property type="match status" value="1"/>
</dbReference>
<comment type="similarity">
    <text evidence="1 12">Belongs to the peptidase S24 family.</text>
</comment>
<dbReference type="CDD" id="cd06529">
    <property type="entry name" value="S24_LexA-like"/>
    <property type="match status" value="1"/>
</dbReference>
<protein>
    <submittedName>
        <fullName evidence="15">Repressor LexA</fullName>
    </submittedName>
</protein>
<evidence type="ECO:0000259" key="13">
    <source>
        <dbReference type="Pfam" id="PF00717"/>
    </source>
</evidence>
<dbReference type="PANTHER" id="PTHR33516:SF2">
    <property type="entry name" value="LEXA REPRESSOR-RELATED"/>
    <property type="match status" value="1"/>
</dbReference>
<accession>A0A2M7D665</accession>
<dbReference type="NCBIfam" id="TIGR00498">
    <property type="entry name" value="lexA"/>
    <property type="match status" value="1"/>
</dbReference>
<gene>
    <name evidence="15" type="primary">lexA</name>
    <name evidence="15" type="ORF">COS30_01700</name>
</gene>
<keyword evidence="2" id="KW-0678">Repressor</keyword>
<dbReference type="Pfam" id="PF00717">
    <property type="entry name" value="Peptidase_S24"/>
    <property type="match status" value="1"/>
</dbReference>
<keyword evidence="5 12" id="KW-0378">Hydrolase</keyword>
<dbReference type="GO" id="GO:0009432">
    <property type="term" value="P:SOS response"/>
    <property type="evidence" value="ECO:0007669"/>
    <property type="project" value="UniProtKB-KW"/>
</dbReference>
<dbReference type="InterPro" id="IPR006199">
    <property type="entry name" value="LexA_DNA-bd_dom"/>
</dbReference>
<dbReference type="InterPro" id="IPR006197">
    <property type="entry name" value="Peptidase_S24_LexA"/>
</dbReference>
<evidence type="ECO:0000256" key="11">
    <source>
        <dbReference type="ARBA" id="ARBA00023236"/>
    </source>
</evidence>
<evidence type="ECO:0000259" key="14">
    <source>
        <dbReference type="Pfam" id="PF01726"/>
    </source>
</evidence>
<dbReference type="InterPro" id="IPR036390">
    <property type="entry name" value="WH_DNA-bd_sf"/>
</dbReference>
<dbReference type="InterPro" id="IPR015927">
    <property type="entry name" value="Peptidase_S24_S26A/B/C"/>
</dbReference>
<dbReference type="InterPro" id="IPR050077">
    <property type="entry name" value="LexA_repressor"/>
</dbReference>
<evidence type="ECO:0000256" key="6">
    <source>
        <dbReference type="ARBA" id="ARBA00022813"/>
    </source>
</evidence>
<feature type="domain" description="LexA repressor DNA-binding" evidence="14">
    <location>
        <begin position="4"/>
        <end position="63"/>
    </location>
</feature>
<evidence type="ECO:0000256" key="3">
    <source>
        <dbReference type="ARBA" id="ARBA00022705"/>
    </source>
</evidence>
<name>A0A2M7D665_9BACT</name>
<evidence type="ECO:0000256" key="4">
    <source>
        <dbReference type="ARBA" id="ARBA00022763"/>
    </source>
</evidence>
<evidence type="ECO:0000313" key="15">
    <source>
        <dbReference type="EMBL" id="PIV38506.1"/>
    </source>
</evidence>
<dbReference type="GO" id="GO:0006508">
    <property type="term" value="P:proteolysis"/>
    <property type="evidence" value="ECO:0007669"/>
    <property type="project" value="InterPro"/>
</dbReference>
<dbReference type="InterPro" id="IPR039418">
    <property type="entry name" value="LexA-like"/>
</dbReference>
<dbReference type="InterPro" id="IPR006200">
    <property type="entry name" value="LexA"/>
</dbReference>
<dbReference type="PANTHER" id="PTHR33516">
    <property type="entry name" value="LEXA REPRESSOR"/>
    <property type="match status" value="1"/>
</dbReference>
<dbReference type="PRINTS" id="PR00726">
    <property type="entry name" value="LEXASERPTASE"/>
</dbReference>
<comment type="caution">
    <text evidence="15">The sequence shown here is derived from an EMBL/GenBank/DDBJ whole genome shotgun (WGS) entry which is preliminary data.</text>
</comment>
<dbReference type="Gene3D" id="1.10.10.10">
    <property type="entry name" value="Winged helix-like DNA-binding domain superfamily/Winged helix DNA-binding domain"/>
    <property type="match status" value="1"/>
</dbReference>
<evidence type="ECO:0000256" key="10">
    <source>
        <dbReference type="ARBA" id="ARBA00023204"/>
    </source>
</evidence>
<keyword evidence="8" id="KW-0238">DNA-binding</keyword>